<keyword evidence="6 7" id="KW-0269">Exonuclease</keyword>
<keyword evidence="4 7" id="KW-0540">Nuclease</keyword>
<dbReference type="InterPro" id="IPR004593">
    <property type="entry name" value="SbcD"/>
</dbReference>
<evidence type="ECO:0000256" key="4">
    <source>
        <dbReference type="ARBA" id="ARBA00022722"/>
    </source>
</evidence>
<dbReference type="PANTHER" id="PTHR30337">
    <property type="entry name" value="COMPONENT OF ATP-DEPENDENT DSDNA EXONUCLEASE"/>
    <property type="match status" value="1"/>
</dbReference>
<dbReference type="InterPro" id="IPR050535">
    <property type="entry name" value="DNA_Repair-Maintenance_Comp"/>
</dbReference>
<comment type="function">
    <text evidence="7">SbcCD cleaves DNA hairpin structures. These structures can inhibit DNA replication and are intermediates in certain DNA recombination reactions. The complex acts as a 3'-&gt;5' double strand exonuclease that can open hairpins. It also has a 5' single-strand endonuclease activity.</text>
</comment>
<dbReference type="GO" id="GO:0006260">
    <property type="term" value="P:DNA replication"/>
    <property type="evidence" value="ECO:0007669"/>
    <property type="project" value="UniProtKB-KW"/>
</dbReference>
<accession>A0A168LB93</accession>
<gene>
    <name evidence="7 10" type="primary">sbcD</name>
    <name evidence="10" type="ORF">WY13_03992</name>
</gene>
<evidence type="ECO:0000256" key="5">
    <source>
        <dbReference type="ARBA" id="ARBA00022801"/>
    </source>
</evidence>
<evidence type="ECO:0000256" key="7">
    <source>
        <dbReference type="RuleBase" id="RU363069"/>
    </source>
</evidence>
<keyword evidence="5 7" id="KW-0378">Hydrolase</keyword>
<comment type="similarity">
    <text evidence="1 7">Belongs to the SbcD family.</text>
</comment>
<comment type="caution">
    <text evidence="10">The sequence shown here is derived from an EMBL/GenBank/DDBJ whole genome shotgun (WGS) entry which is preliminary data.</text>
</comment>
<dbReference type="SUPFAM" id="SSF56300">
    <property type="entry name" value="Metallo-dependent phosphatases"/>
    <property type="match status" value="1"/>
</dbReference>
<evidence type="ECO:0000256" key="1">
    <source>
        <dbReference type="ARBA" id="ARBA00010555"/>
    </source>
</evidence>
<dbReference type="EMBL" id="LITT01000064">
    <property type="protein sequence ID" value="OAA82924.1"/>
    <property type="molecule type" value="Genomic_DNA"/>
</dbReference>
<dbReference type="InterPro" id="IPR029052">
    <property type="entry name" value="Metallo-depent_PP-like"/>
</dbReference>
<dbReference type="GO" id="GO:0008408">
    <property type="term" value="F:3'-5' exonuclease activity"/>
    <property type="evidence" value="ECO:0007669"/>
    <property type="project" value="InterPro"/>
</dbReference>
<keyword evidence="7" id="KW-0255">Endonuclease</keyword>
<dbReference type="Proteomes" id="UP000077407">
    <property type="component" value="Unassembled WGS sequence"/>
</dbReference>
<keyword evidence="7" id="KW-0233">DNA recombination</keyword>
<dbReference type="NCBIfam" id="TIGR00619">
    <property type="entry name" value="sbcd"/>
    <property type="match status" value="1"/>
</dbReference>
<dbReference type="Gene3D" id="3.60.21.10">
    <property type="match status" value="1"/>
</dbReference>
<evidence type="ECO:0000256" key="2">
    <source>
        <dbReference type="ARBA" id="ARBA00011322"/>
    </source>
</evidence>
<keyword evidence="7" id="KW-0235">DNA replication</keyword>
<feature type="domain" description="Nuclease SbcCD subunit D C-terminal" evidence="9">
    <location>
        <begin position="310"/>
        <end position="399"/>
    </location>
</feature>
<protein>
    <recommendedName>
        <fullName evidence="3 7">Nuclease SbcCD subunit D</fullName>
    </recommendedName>
</protein>
<evidence type="ECO:0000313" key="11">
    <source>
        <dbReference type="Proteomes" id="UP000077407"/>
    </source>
</evidence>
<sequence>MAKKIITYDVFDERFGGELMRILHTSDWHLGKNLEGHSRMDEQEAFLKDFVHIVSENDVDLIIIAGDIYDSPNPPARAEKMFYDTLKKLSSNGQRVTLVIAGNHDNPDRLVAAGPLARDHGIIMVGTPKSVVPVGNYGRHTVVNSGEGFVEIHINGEKAVILTVPFPSEKRLNEVLYGDMDEEEERAKSYGDRIKALFSKLSKNYREDTINIVVSHLFTMGSEESGSERNAQLGGSFIVDSSCFPENAQYIALGHIHKPQIVPATEKRARYSGSPLEYNKKEINFKKKCFIVDVKVGEKCTVKDIEFKTYKPIEVWKCKNIQDAIEKCEENKDRNCWVYLEITTDRYIREDEIKIMKTTKKDIIEIMPKIVEKSNENFDINSFSQKSFKDIFKEFYLKERKVEPQEELVNMLLSVMEGDENNEAD</sequence>
<dbReference type="Pfam" id="PF00149">
    <property type="entry name" value="Metallophos"/>
    <property type="match status" value="1"/>
</dbReference>
<dbReference type="CDD" id="cd00840">
    <property type="entry name" value="MPP_Mre11_N"/>
    <property type="match status" value="1"/>
</dbReference>
<evidence type="ECO:0000256" key="6">
    <source>
        <dbReference type="ARBA" id="ARBA00022839"/>
    </source>
</evidence>
<feature type="domain" description="Calcineurin-like phosphoesterase" evidence="8">
    <location>
        <begin position="20"/>
        <end position="259"/>
    </location>
</feature>
<dbReference type="InterPro" id="IPR041796">
    <property type="entry name" value="Mre11_N"/>
</dbReference>
<evidence type="ECO:0000313" key="10">
    <source>
        <dbReference type="EMBL" id="OAA82924.1"/>
    </source>
</evidence>
<dbReference type="PATRIC" id="fig|1538.10.peg.4066"/>
<name>A0A168LB93_9CLOT</name>
<dbReference type="InterPro" id="IPR004843">
    <property type="entry name" value="Calcineurin-like_PHP"/>
</dbReference>
<reference evidence="10 11" key="1">
    <citation type="journal article" date="2015" name="Biotechnol. Bioeng.">
        <title>Genome sequence and phenotypic characterization of Caulobacter segnis.</title>
        <authorList>
            <person name="Patel S."/>
            <person name="Fletcher B."/>
            <person name="Scott D.C."/>
            <person name="Ely B."/>
        </authorList>
    </citation>
    <scope>NUCLEOTIDE SEQUENCE [LARGE SCALE GENOMIC DNA]</scope>
    <source>
        <strain evidence="10 11">ERI-2</strain>
    </source>
</reference>
<evidence type="ECO:0000259" key="9">
    <source>
        <dbReference type="Pfam" id="PF12320"/>
    </source>
</evidence>
<comment type="subunit">
    <text evidence="2 7">Heterodimer of SbcC and SbcD.</text>
</comment>
<dbReference type="PANTHER" id="PTHR30337:SF0">
    <property type="entry name" value="NUCLEASE SBCCD SUBUNIT D"/>
    <property type="match status" value="1"/>
</dbReference>
<organism evidence="10 11">
    <name type="scientific">Clostridium ljungdahlii</name>
    <dbReference type="NCBI Taxonomy" id="1538"/>
    <lineage>
        <taxon>Bacteria</taxon>
        <taxon>Bacillati</taxon>
        <taxon>Bacillota</taxon>
        <taxon>Clostridia</taxon>
        <taxon>Eubacteriales</taxon>
        <taxon>Clostridiaceae</taxon>
        <taxon>Clostridium</taxon>
    </lineage>
</organism>
<dbReference type="GO" id="GO:0006310">
    <property type="term" value="P:DNA recombination"/>
    <property type="evidence" value="ECO:0007669"/>
    <property type="project" value="UniProtKB-KW"/>
</dbReference>
<dbReference type="InterPro" id="IPR026843">
    <property type="entry name" value="SbcD_C"/>
</dbReference>
<dbReference type="AlphaFoldDB" id="A0A168LB93"/>
<dbReference type="Pfam" id="PF12320">
    <property type="entry name" value="SbcD_C"/>
    <property type="match status" value="1"/>
</dbReference>
<evidence type="ECO:0000256" key="3">
    <source>
        <dbReference type="ARBA" id="ARBA00013365"/>
    </source>
</evidence>
<dbReference type="GO" id="GO:0004519">
    <property type="term" value="F:endonuclease activity"/>
    <property type="evidence" value="ECO:0007669"/>
    <property type="project" value="UniProtKB-KW"/>
</dbReference>
<proteinExistence type="inferred from homology"/>
<evidence type="ECO:0000259" key="8">
    <source>
        <dbReference type="Pfam" id="PF00149"/>
    </source>
</evidence>